<organism evidence="3 4">
    <name type="scientific">Candidatus Saganbacteria bacterium</name>
    <dbReference type="NCBI Taxonomy" id="2575572"/>
    <lineage>
        <taxon>Bacteria</taxon>
        <taxon>Bacillati</taxon>
        <taxon>Saganbacteria</taxon>
    </lineage>
</organism>
<dbReference type="Proteomes" id="UP000488506">
    <property type="component" value="Unassembled WGS sequence"/>
</dbReference>
<evidence type="ECO:0000256" key="2">
    <source>
        <dbReference type="SAM" id="Phobius"/>
    </source>
</evidence>
<feature type="transmembrane region" description="Helical" evidence="2">
    <location>
        <begin position="6"/>
        <end position="27"/>
    </location>
</feature>
<dbReference type="EMBL" id="WPAF01000012">
    <property type="protein sequence ID" value="KAF0134137.1"/>
    <property type="molecule type" value="Genomic_DNA"/>
</dbReference>
<evidence type="ECO:0000256" key="1">
    <source>
        <dbReference type="SAM" id="MobiDB-lite"/>
    </source>
</evidence>
<keyword evidence="2" id="KW-0472">Membrane</keyword>
<comment type="caution">
    <text evidence="3">The sequence shown here is derived from an EMBL/GenBank/DDBJ whole genome shotgun (WGS) entry which is preliminary data.</text>
</comment>
<reference evidence="3 4" key="1">
    <citation type="submission" date="2019-12" db="EMBL/GenBank/DDBJ databases">
        <authorList>
            <person name="Wolfe R."/>
            <person name="Danczak R."/>
            <person name="Wilkins M."/>
        </authorList>
    </citation>
    <scope>NUCLEOTIDE SEQUENCE [LARGE SCALE GENOMIC DNA]</scope>
    <source>
        <strain evidence="3">X2_MaxBin.013</strain>
    </source>
</reference>
<sequence>MNRGFVLVAAIFVVITFAVLGVVIVSLMSGENILSLRDYNSIRAFQIAEAGLNYTVAYSLANDSDWSDNSGFTKNFGGGSFTISYSDLARKSCVLKSTGTFNGISRSITFGLKKSGIADAFSYAMYCNNLSTETLVIENSATVYGDFYYDGPVVMKNSSKLVNGTMFSDSLSLQNSATCASWETITQVDPPTFDSSYYDNLLKETTKSATSALNLSGSSILNLDDFHGVPQYYTSITLSNSAKIIGSGTLVATTGNFQLNNSSQIGDEITVIVKGTTSFNNSSKVGVNFELISGGSVTVNNSQNVPGDGVFFSDGNIVFNNSAQFKGSVLAPHGKISSVNSTIFKGLLYGREISLENSTTLSGSAAVNEVGYFRNSAVVTYDPAQFPAVFPQGLEGGGGSGSETTSLDWRESF</sequence>
<evidence type="ECO:0000313" key="3">
    <source>
        <dbReference type="EMBL" id="KAF0134137.1"/>
    </source>
</evidence>
<feature type="region of interest" description="Disordered" evidence="1">
    <location>
        <begin position="392"/>
        <end position="413"/>
    </location>
</feature>
<keyword evidence="2" id="KW-0812">Transmembrane</keyword>
<name>A0A833L0Y9_UNCSA</name>
<keyword evidence="2" id="KW-1133">Transmembrane helix</keyword>
<gene>
    <name evidence="3" type="ORF">FD145_893</name>
</gene>
<dbReference type="AlphaFoldDB" id="A0A833L0Y9"/>
<evidence type="ECO:0000313" key="4">
    <source>
        <dbReference type="Proteomes" id="UP000488506"/>
    </source>
</evidence>
<proteinExistence type="predicted"/>
<protein>
    <recommendedName>
        <fullName evidence="5">Type 4 fimbrial biogenesis protein PilX N-terminal domain-containing protein</fullName>
    </recommendedName>
</protein>
<evidence type="ECO:0008006" key="5">
    <source>
        <dbReference type="Google" id="ProtNLM"/>
    </source>
</evidence>
<accession>A0A833L0Y9</accession>